<feature type="domain" description="Glycoside hydrolase family 19 catalytic" evidence="1">
    <location>
        <begin position="364"/>
        <end position="432"/>
    </location>
</feature>
<keyword evidence="3" id="KW-1185">Reference proteome</keyword>
<dbReference type="Pfam" id="PF00182">
    <property type="entry name" value="Glyco_hydro_19"/>
    <property type="match status" value="1"/>
</dbReference>
<dbReference type="InterPro" id="IPR000726">
    <property type="entry name" value="Glyco_hydro_19_cat"/>
</dbReference>
<proteinExistence type="predicted"/>
<dbReference type="InterPro" id="IPR023346">
    <property type="entry name" value="Lysozyme-like_dom_sf"/>
</dbReference>
<dbReference type="GO" id="GO:0004568">
    <property type="term" value="F:chitinase activity"/>
    <property type="evidence" value="ECO:0007669"/>
    <property type="project" value="InterPro"/>
</dbReference>
<reference evidence="2 3" key="1">
    <citation type="submission" date="2016-09" db="EMBL/GenBank/DDBJ databases">
        <authorList>
            <person name="Capua I."/>
            <person name="De Benedictis P."/>
            <person name="Joannis T."/>
            <person name="Lombin L.H."/>
            <person name="Cattoli G."/>
        </authorList>
    </citation>
    <scope>NUCLEOTIDE SEQUENCE [LARGE SCALE GENOMIC DNA]</scope>
    <source>
        <strain evidence="2 3">A7P-90m</strain>
    </source>
</reference>
<organism evidence="2 3">
    <name type="scientific">Williamwhitmania taraxaci</name>
    <dbReference type="NCBI Taxonomy" id="1640674"/>
    <lineage>
        <taxon>Bacteria</taxon>
        <taxon>Pseudomonadati</taxon>
        <taxon>Bacteroidota</taxon>
        <taxon>Bacteroidia</taxon>
        <taxon>Bacteroidales</taxon>
        <taxon>Williamwhitmaniaceae</taxon>
        <taxon>Williamwhitmania</taxon>
    </lineage>
</organism>
<name>A0A1G6UCX6_9BACT</name>
<feature type="non-terminal residue" evidence="2">
    <location>
        <position position="1"/>
    </location>
</feature>
<evidence type="ECO:0000313" key="2">
    <source>
        <dbReference type="EMBL" id="SDD39250.1"/>
    </source>
</evidence>
<dbReference type="SUPFAM" id="SSF53955">
    <property type="entry name" value="Lysozyme-like"/>
    <property type="match status" value="1"/>
</dbReference>
<dbReference type="Gene3D" id="1.10.530.10">
    <property type="match status" value="1"/>
</dbReference>
<evidence type="ECO:0000259" key="1">
    <source>
        <dbReference type="Pfam" id="PF00182"/>
    </source>
</evidence>
<dbReference type="GO" id="GO:0016998">
    <property type="term" value="P:cell wall macromolecule catabolic process"/>
    <property type="evidence" value="ECO:0007669"/>
    <property type="project" value="InterPro"/>
</dbReference>
<sequence length="478" mass="54996">PFSPESFIAAQGTTKNLMDYSGSTDLWKHQWELIRDPESLWFAWAQDESEGEGKKLKGKYTVYVGDSVMTEKKIFINTDKNNKLYVKYESIVGDTGTYINVKVVYRPVWSTNDISWPFTTWGKVNVNTKTTFSLDSLPEGVYKVLLKNKDDKIDTVMFYLRSKKYEFGCSVCGRNLVLTSNELKLIFPNSKKIDNPLVLQAFNNAFKKSGFKTCNHFAHFLAQLETESVGLTKTTESSNYYLHRMLEVFRGNNGTKFWYKQEFWDNKAYLKFVSNRLYEKMDSAKYNFSVDSLDYETFTHKRSGTSIKVPKDYSSHANPHTIAFNGYKSTPGKGCYRSVVLTDRQKEQNGIRSLNAAYVGMDGNSPDTSWNNAQGSKYRGRGYVQVTNKNNYVEAKSTCAMKFKLNFDFVNNPDLMANDTIAVWASFAWFVKNITITDLNTENPDVITYKVNKAGLEADDRKRNYIDLRQKFFKCNKP</sequence>
<protein>
    <submittedName>
        <fullName evidence="2">Chitinase class I</fullName>
    </submittedName>
</protein>
<dbReference type="GO" id="GO:0006032">
    <property type="term" value="P:chitin catabolic process"/>
    <property type="evidence" value="ECO:0007669"/>
    <property type="project" value="InterPro"/>
</dbReference>
<dbReference type="RefSeq" id="WP_212590599.1">
    <property type="nucleotide sequence ID" value="NZ_FMYP01000168.1"/>
</dbReference>
<evidence type="ECO:0000313" key="3">
    <source>
        <dbReference type="Proteomes" id="UP000199452"/>
    </source>
</evidence>
<dbReference type="EMBL" id="FMYP01000168">
    <property type="protein sequence ID" value="SDD39250.1"/>
    <property type="molecule type" value="Genomic_DNA"/>
</dbReference>
<accession>A0A1G6UCX6</accession>
<gene>
    <name evidence="2" type="ORF">SAMN05216323_11681</name>
</gene>
<dbReference type="Proteomes" id="UP000199452">
    <property type="component" value="Unassembled WGS sequence"/>
</dbReference>
<feature type="non-terminal residue" evidence="2">
    <location>
        <position position="478"/>
    </location>
</feature>
<dbReference type="AlphaFoldDB" id="A0A1G6UCX6"/>